<accession>A0A2L0EZG0</accession>
<dbReference type="PANTHER" id="PTHR46796">
    <property type="entry name" value="HTH-TYPE TRANSCRIPTIONAL ACTIVATOR RHAS-RELATED"/>
    <property type="match status" value="1"/>
</dbReference>
<dbReference type="InterPro" id="IPR018062">
    <property type="entry name" value="HTH_AraC-typ_CS"/>
</dbReference>
<dbReference type="InterPro" id="IPR050204">
    <property type="entry name" value="AraC_XylS_family_regulators"/>
</dbReference>
<organism evidence="6 7">
    <name type="scientific">Sorangium cellulosum</name>
    <name type="common">Polyangium cellulosum</name>
    <dbReference type="NCBI Taxonomy" id="56"/>
    <lineage>
        <taxon>Bacteria</taxon>
        <taxon>Pseudomonadati</taxon>
        <taxon>Myxococcota</taxon>
        <taxon>Polyangia</taxon>
        <taxon>Polyangiales</taxon>
        <taxon>Polyangiaceae</taxon>
        <taxon>Sorangium</taxon>
    </lineage>
</organism>
<feature type="compositionally biased region" description="Polar residues" evidence="4">
    <location>
        <begin position="362"/>
        <end position="371"/>
    </location>
</feature>
<proteinExistence type="predicted"/>
<dbReference type="Pfam" id="PF12852">
    <property type="entry name" value="Cupin_6"/>
    <property type="match status" value="1"/>
</dbReference>
<evidence type="ECO:0000259" key="5">
    <source>
        <dbReference type="PROSITE" id="PS01124"/>
    </source>
</evidence>
<dbReference type="GO" id="GO:0003700">
    <property type="term" value="F:DNA-binding transcription factor activity"/>
    <property type="evidence" value="ECO:0007669"/>
    <property type="project" value="InterPro"/>
</dbReference>
<dbReference type="InterPro" id="IPR020449">
    <property type="entry name" value="Tscrpt_reg_AraC-type_HTH"/>
</dbReference>
<dbReference type="InterPro" id="IPR032783">
    <property type="entry name" value="AraC_lig"/>
</dbReference>
<feature type="region of interest" description="Disordered" evidence="4">
    <location>
        <begin position="346"/>
        <end position="371"/>
    </location>
</feature>
<evidence type="ECO:0000256" key="4">
    <source>
        <dbReference type="SAM" id="MobiDB-lite"/>
    </source>
</evidence>
<evidence type="ECO:0000256" key="1">
    <source>
        <dbReference type="ARBA" id="ARBA00023015"/>
    </source>
</evidence>
<dbReference type="SUPFAM" id="SSF46689">
    <property type="entry name" value="Homeodomain-like"/>
    <property type="match status" value="2"/>
</dbReference>
<dbReference type="EMBL" id="CP012673">
    <property type="protein sequence ID" value="AUX44656.1"/>
    <property type="molecule type" value="Genomic_DNA"/>
</dbReference>
<dbReference type="Proteomes" id="UP000238348">
    <property type="component" value="Chromosome"/>
</dbReference>
<dbReference type="InterPro" id="IPR018060">
    <property type="entry name" value="HTH_AraC"/>
</dbReference>
<evidence type="ECO:0000256" key="2">
    <source>
        <dbReference type="ARBA" id="ARBA00023125"/>
    </source>
</evidence>
<dbReference type="PROSITE" id="PS01124">
    <property type="entry name" value="HTH_ARAC_FAMILY_2"/>
    <property type="match status" value="1"/>
</dbReference>
<evidence type="ECO:0000313" key="7">
    <source>
        <dbReference type="Proteomes" id="UP000238348"/>
    </source>
</evidence>
<reference evidence="6 7" key="1">
    <citation type="submission" date="2015-09" db="EMBL/GenBank/DDBJ databases">
        <title>Sorangium comparison.</title>
        <authorList>
            <person name="Zaburannyi N."/>
            <person name="Bunk B."/>
            <person name="Overmann J."/>
            <person name="Mueller R."/>
        </authorList>
    </citation>
    <scope>NUCLEOTIDE SEQUENCE [LARGE SCALE GENOMIC DNA]</scope>
    <source>
        <strain evidence="6 7">So ce26</strain>
    </source>
</reference>
<keyword evidence="3" id="KW-0804">Transcription</keyword>
<dbReference type="AlphaFoldDB" id="A0A2L0EZG0"/>
<dbReference type="InterPro" id="IPR009057">
    <property type="entry name" value="Homeodomain-like_sf"/>
</dbReference>
<feature type="domain" description="HTH araC/xylS-type" evidence="5">
    <location>
        <begin position="255"/>
        <end position="353"/>
    </location>
</feature>
<keyword evidence="2" id="KW-0238">DNA-binding</keyword>
<dbReference type="Gene3D" id="1.10.10.60">
    <property type="entry name" value="Homeodomain-like"/>
    <property type="match status" value="1"/>
</dbReference>
<dbReference type="PROSITE" id="PS50077">
    <property type="entry name" value="HEAT_REPEAT"/>
    <property type="match status" value="1"/>
</dbReference>
<dbReference type="PANTHER" id="PTHR46796:SF7">
    <property type="entry name" value="ARAC FAMILY TRANSCRIPTIONAL REGULATOR"/>
    <property type="match status" value="1"/>
</dbReference>
<dbReference type="PROSITE" id="PS00041">
    <property type="entry name" value="HTH_ARAC_FAMILY_1"/>
    <property type="match status" value="1"/>
</dbReference>
<sequence length="371" mass="40140">MRVRSLDAPQMATKPPSTVSVCPVVGPAPRSFHATLSPMHDRLSGGEALSPDALSEVLQDLRLSEGTYGRCELTRPWGIDLPPVDQARFHFVVSGDCWLRAPKRGWLELHAGDVALLPRGAGHAIAGKARGRVTPLEEMPLEEIGDRAYTMRAGGAGARTILVCCSVGFAQPAVHPLLQLMPPLLLVRGGGADDTVLPVLLDAMADEVLRRRVGAATVMTRLADVVITRVIRAWVESRSEDTRGWLAAIRDPQIGRALAAIHQRPGEPWSVESLADVASMSRSLFSERFAAVVGVPPARYLARWRMHVASGWLRDDRVTVAEAAERLGYDSEAAFSRAFKRFSGVPPSAVRRRGRDEGAQAPASTTSGFRS</sequence>
<name>A0A2L0EZG0_SORCE</name>
<keyword evidence="1" id="KW-0805">Transcription regulation</keyword>
<evidence type="ECO:0000256" key="3">
    <source>
        <dbReference type="ARBA" id="ARBA00023163"/>
    </source>
</evidence>
<gene>
    <name evidence="6" type="primary">araC</name>
    <name evidence="6" type="ORF">SOCE26_061220</name>
</gene>
<dbReference type="PRINTS" id="PR00032">
    <property type="entry name" value="HTHARAC"/>
</dbReference>
<protein>
    <submittedName>
        <fullName evidence="6">AraC family transcriptional regulator</fullName>
    </submittedName>
</protein>
<dbReference type="SMART" id="SM00342">
    <property type="entry name" value="HTH_ARAC"/>
    <property type="match status" value="1"/>
</dbReference>
<dbReference type="GO" id="GO:0043565">
    <property type="term" value="F:sequence-specific DNA binding"/>
    <property type="evidence" value="ECO:0007669"/>
    <property type="project" value="InterPro"/>
</dbReference>
<evidence type="ECO:0000313" key="6">
    <source>
        <dbReference type="EMBL" id="AUX44656.1"/>
    </source>
</evidence>
<dbReference type="InterPro" id="IPR021133">
    <property type="entry name" value="HEAT_type_2"/>
</dbReference>
<dbReference type="Pfam" id="PF12833">
    <property type="entry name" value="HTH_18"/>
    <property type="match status" value="1"/>
</dbReference>